<dbReference type="EMBL" id="FSRU01000001">
    <property type="protein sequence ID" value="SIO12200.1"/>
    <property type="molecule type" value="Genomic_DNA"/>
</dbReference>
<dbReference type="PANTHER" id="PTHR43350:SF17">
    <property type="entry name" value="NAD-DEPENDENT ALCOHOL DEHYDROGENASE"/>
    <property type="match status" value="1"/>
</dbReference>
<keyword evidence="9" id="KW-1185">Reference proteome</keyword>
<dbReference type="Gene3D" id="3.40.50.720">
    <property type="entry name" value="NAD(P)-binding Rossmann-like Domain"/>
    <property type="match status" value="1"/>
</dbReference>
<accession>A0A1N6GXE4</accession>
<gene>
    <name evidence="8" type="ORF">SAMN05444165_1031</name>
</gene>
<evidence type="ECO:0000259" key="7">
    <source>
        <dbReference type="Pfam" id="PF08240"/>
    </source>
</evidence>
<dbReference type="InterPro" id="IPR011032">
    <property type="entry name" value="GroES-like_sf"/>
</dbReference>
<keyword evidence="5" id="KW-0560">Oxidoreductase</keyword>
<comment type="similarity">
    <text evidence="2">Belongs to the zinc-containing alcohol dehydrogenase family.</text>
</comment>
<dbReference type="RefSeq" id="WP_074294521.1">
    <property type="nucleotide sequence ID" value="NZ_FSRU01000001.1"/>
</dbReference>
<dbReference type="Pfam" id="PF08240">
    <property type="entry name" value="ADH_N"/>
    <property type="match status" value="1"/>
</dbReference>
<name>A0A1N6GXE4_9BURK</name>
<dbReference type="SUPFAM" id="SSF50129">
    <property type="entry name" value="GroES-like"/>
    <property type="match status" value="1"/>
</dbReference>
<reference evidence="8 9" key="1">
    <citation type="submission" date="2016-11" db="EMBL/GenBank/DDBJ databases">
        <authorList>
            <person name="Jaros S."/>
            <person name="Januszkiewicz K."/>
            <person name="Wedrychowicz H."/>
        </authorList>
    </citation>
    <scope>NUCLEOTIDE SEQUENCE [LARGE SCALE GENOMIC DNA]</scope>
    <source>
        <strain evidence="8 9">GAS95</strain>
    </source>
</reference>
<evidence type="ECO:0000259" key="6">
    <source>
        <dbReference type="Pfam" id="PF00107"/>
    </source>
</evidence>
<dbReference type="SUPFAM" id="SSF51735">
    <property type="entry name" value="NAD(P)-binding Rossmann-fold domains"/>
    <property type="match status" value="1"/>
</dbReference>
<dbReference type="InterPro" id="IPR013154">
    <property type="entry name" value="ADH-like_N"/>
</dbReference>
<dbReference type="CDD" id="cd05188">
    <property type="entry name" value="MDR"/>
    <property type="match status" value="1"/>
</dbReference>
<evidence type="ECO:0000256" key="5">
    <source>
        <dbReference type="ARBA" id="ARBA00023002"/>
    </source>
</evidence>
<protein>
    <submittedName>
        <fullName evidence="8">Alcohol dehydrogenase</fullName>
    </submittedName>
</protein>
<dbReference type="AlphaFoldDB" id="A0A1N6GXE4"/>
<dbReference type="PANTHER" id="PTHR43350">
    <property type="entry name" value="NAD-DEPENDENT ALCOHOL DEHYDROGENASE"/>
    <property type="match status" value="1"/>
</dbReference>
<keyword evidence="4" id="KW-0862">Zinc</keyword>
<dbReference type="Pfam" id="PF00107">
    <property type="entry name" value="ADH_zinc_N"/>
    <property type="match status" value="1"/>
</dbReference>
<dbReference type="GO" id="GO:0016491">
    <property type="term" value="F:oxidoreductase activity"/>
    <property type="evidence" value="ECO:0007669"/>
    <property type="project" value="UniProtKB-KW"/>
</dbReference>
<dbReference type="InterPro" id="IPR036291">
    <property type="entry name" value="NAD(P)-bd_dom_sf"/>
</dbReference>
<dbReference type="InterPro" id="IPR013149">
    <property type="entry name" value="ADH-like_C"/>
</dbReference>
<sequence>MKAWMLDEPGQPLALREVAQPQPRRGAVLVRMEAVPLLSYTRSYLEGKLPYAYPPGPFSPGTNGVGVVAAVGEGVVSLRAGQRVAVNPYWIADETVREPAQALIGLTAISADSGALMADFPHGTLREFAEFPASTLIALDGLDDLSSERLAVLGKFAVPFGGLRRGRLAAGEVVVVNGTTGYFGSAAVLAALAMGASRVVALSRRAQPLQRLIELGKGRVVPVLLTGDAAQDVAAIRAASGGGADLAFDMVGQATDPNATLAALRSLRRGGRLVLMGSMQVDLPIAYQEMLLNNWELIGNFMYTRADYLALVALVASGQLPLDAVELQAYPFAGLEAAIDAAGQMAGLQCTMVVAGAGEGALAM</sequence>
<dbReference type="GO" id="GO:0046872">
    <property type="term" value="F:metal ion binding"/>
    <property type="evidence" value="ECO:0007669"/>
    <property type="project" value="UniProtKB-KW"/>
</dbReference>
<evidence type="ECO:0000256" key="4">
    <source>
        <dbReference type="ARBA" id="ARBA00022833"/>
    </source>
</evidence>
<evidence type="ECO:0000256" key="1">
    <source>
        <dbReference type="ARBA" id="ARBA00001947"/>
    </source>
</evidence>
<keyword evidence="3" id="KW-0479">Metal-binding</keyword>
<evidence type="ECO:0000313" key="9">
    <source>
        <dbReference type="Proteomes" id="UP000185151"/>
    </source>
</evidence>
<proteinExistence type="inferred from homology"/>
<feature type="domain" description="Alcohol dehydrogenase-like C-terminal" evidence="6">
    <location>
        <begin position="184"/>
        <end position="316"/>
    </location>
</feature>
<dbReference type="Proteomes" id="UP000185151">
    <property type="component" value="Unassembled WGS sequence"/>
</dbReference>
<dbReference type="OrthoDB" id="9787435at2"/>
<dbReference type="Gene3D" id="3.90.180.10">
    <property type="entry name" value="Medium-chain alcohol dehydrogenases, catalytic domain"/>
    <property type="match status" value="1"/>
</dbReference>
<comment type="cofactor">
    <cofactor evidence="1">
        <name>Zn(2+)</name>
        <dbReference type="ChEBI" id="CHEBI:29105"/>
    </cofactor>
</comment>
<evidence type="ECO:0000256" key="2">
    <source>
        <dbReference type="ARBA" id="ARBA00008072"/>
    </source>
</evidence>
<evidence type="ECO:0000313" key="8">
    <source>
        <dbReference type="EMBL" id="SIO12200.1"/>
    </source>
</evidence>
<organism evidence="8 9">
    <name type="scientific">Paraburkholderia phenazinium</name>
    <dbReference type="NCBI Taxonomy" id="60549"/>
    <lineage>
        <taxon>Bacteria</taxon>
        <taxon>Pseudomonadati</taxon>
        <taxon>Pseudomonadota</taxon>
        <taxon>Betaproteobacteria</taxon>
        <taxon>Burkholderiales</taxon>
        <taxon>Burkholderiaceae</taxon>
        <taxon>Paraburkholderia</taxon>
    </lineage>
</organism>
<feature type="domain" description="Alcohol dehydrogenase-like N-terminal" evidence="7">
    <location>
        <begin position="25"/>
        <end position="139"/>
    </location>
</feature>
<evidence type="ECO:0000256" key="3">
    <source>
        <dbReference type="ARBA" id="ARBA00022723"/>
    </source>
</evidence>